<proteinExistence type="predicted"/>
<protein>
    <submittedName>
        <fullName evidence="1">Uncharacterized protein</fullName>
    </submittedName>
</protein>
<comment type="caution">
    <text evidence="1">The sequence shown here is derived from an EMBL/GenBank/DDBJ whole genome shotgun (WGS) entry which is preliminary data.</text>
</comment>
<dbReference type="Proteomes" id="UP000257109">
    <property type="component" value="Unassembled WGS sequence"/>
</dbReference>
<name>A0A371GNT8_MUCPR</name>
<feature type="non-terminal residue" evidence="1">
    <location>
        <position position="1"/>
    </location>
</feature>
<sequence length="89" mass="10655">MSPFMRTKIISLNLIFRGRVLGEIGRIILKNFFFPLLKEDQRSFLNQHTSKRLIHLLRIRKFTQKSLYPLSNHLLFHKFSLTHKTFPTS</sequence>
<dbReference type="AlphaFoldDB" id="A0A371GNT8"/>
<evidence type="ECO:0000313" key="1">
    <source>
        <dbReference type="EMBL" id="RDX92164.1"/>
    </source>
</evidence>
<accession>A0A371GNT8</accession>
<reference evidence="1" key="1">
    <citation type="submission" date="2018-05" db="EMBL/GenBank/DDBJ databases">
        <title>Draft genome of Mucuna pruriens seed.</title>
        <authorList>
            <person name="Nnadi N.E."/>
            <person name="Vos R."/>
            <person name="Hasami M.H."/>
            <person name="Devisetty U.K."/>
            <person name="Aguiy J.C."/>
        </authorList>
    </citation>
    <scope>NUCLEOTIDE SEQUENCE [LARGE SCALE GENOMIC DNA]</scope>
    <source>
        <strain evidence="1">JCA_2017</strain>
    </source>
</reference>
<evidence type="ECO:0000313" key="2">
    <source>
        <dbReference type="Proteomes" id="UP000257109"/>
    </source>
</evidence>
<organism evidence="1 2">
    <name type="scientific">Mucuna pruriens</name>
    <name type="common">Velvet bean</name>
    <name type="synonym">Dolichos pruriens</name>
    <dbReference type="NCBI Taxonomy" id="157652"/>
    <lineage>
        <taxon>Eukaryota</taxon>
        <taxon>Viridiplantae</taxon>
        <taxon>Streptophyta</taxon>
        <taxon>Embryophyta</taxon>
        <taxon>Tracheophyta</taxon>
        <taxon>Spermatophyta</taxon>
        <taxon>Magnoliopsida</taxon>
        <taxon>eudicotyledons</taxon>
        <taxon>Gunneridae</taxon>
        <taxon>Pentapetalae</taxon>
        <taxon>rosids</taxon>
        <taxon>fabids</taxon>
        <taxon>Fabales</taxon>
        <taxon>Fabaceae</taxon>
        <taxon>Papilionoideae</taxon>
        <taxon>50 kb inversion clade</taxon>
        <taxon>NPAAA clade</taxon>
        <taxon>indigoferoid/millettioid clade</taxon>
        <taxon>Phaseoleae</taxon>
        <taxon>Mucuna</taxon>
    </lineage>
</organism>
<gene>
    <name evidence="1" type="ORF">CR513_25755</name>
</gene>
<keyword evidence="2" id="KW-1185">Reference proteome</keyword>
<dbReference type="EMBL" id="QJKJ01004937">
    <property type="protein sequence ID" value="RDX92164.1"/>
    <property type="molecule type" value="Genomic_DNA"/>
</dbReference>